<dbReference type="InterPro" id="IPR012334">
    <property type="entry name" value="Pectin_lyas_fold"/>
</dbReference>
<gene>
    <name evidence="1" type="ORF">S01H1_34436</name>
</gene>
<name>X0UWT0_9ZZZZ</name>
<dbReference type="SUPFAM" id="SSF51126">
    <property type="entry name" value="Pectin lyase-like"/>
    <property type="match status" value="1"/>
</dbReference>
<comment type="caution">
    <text evidence="1">The sequence shown here is derived from an EMBL/GenBank/DDBJ whole genome shotgun (WGS) entry which is preliminary data.</text>
</comment>
<evidence type="ECO:0008006" key="2">
    <source>
        <dbReference type="Google" id="ProtNLM"/>
    </source>
</evidence>
<sequence length="272" mass="28034">EADANDTSGAIQVADDMAFLVGLADDVANLPNQTGGVVVSQMVANTALVVGDFVDTVGYLSSGDGGDNSYEIVAAGTGTVDGGSYIDLDNGLQAKSLFPKGIYNAKQWGAFGTADDTVQAQAAIDYVLSIGGGDLVFTDGDYNLLSLQLKSNVNLISEGANLVKVGGTAGSSILEAEGSLGTSTTLTTSVTTRTNIIDVTDGSAFSDGDWILVNSRTYRYTTNGLIAEYAKIISGGGTNTLTLDRNLTFDYLTGNSSDIALVSFVENVDIRG</sequence>
<feature type="non-terminal residue" evidence="1">
    <location>
        <position position="1"/>
    </location>
</feature>
<evidence type="ECO:0000313" key="1">
    <source>
        <dbReference type="EMBL" id="GAG03642.1"/>
    </source>
</evidence>
<proteinExistence type="predicted"/>
<dbReference type="AlphaFoldDB" id="X0UWT0"/>
<dbReference type="EMBL" id="BARS01021440">
    <property type="protein sequence ID" value="GAG03642.1"/>
    <property type="molecule type" value="Genomic_DNA"/>
</dbReference>
<reference evidence="1" key="1">
    <citation type="journal article" date="2014" name="Front. Microbiol.">
        <title>High frequency of phylogenetically diverse reductive dehalogenase-homologous genes in deep subseafloor sedimentary metagenomes.</title>
        <authorList>
            <person name="Kawai M."/>
            <person name="Futagami T."/>
            <person name="Toyoda A."/>
            <person name="Takaki Y."/>
            <person name="Nishi S."/>
            <person name="Hori S."/>
            <person name="Arai W."/>
            <person name="Tsubouchi T."/>
            <person name="Morono Y."/>
            <person name="Uchiyama I."/>
            <person name="Ito T."/>
            <person name="Fujiyama A."/>
            <person name="Inagaki F."/>
            <person name="Takami H."/>
        </authorList>
    </citation>
    <scope>NUCLEOTIDE SEQUENCE</scope>
    <source>
        <strain evidence="1">Expedition CK06-06</strain>
    </source>
</reference>
<accession>X0UWT0</accession>
<protein>
    <recommendedName>
        <fullName evidence="2">Pectate lyase superfamily protein domain-containing protein</fullName>
    </recommendedName>
</protein>
<dbReference type="Gene3D" id="2.160.20.10">
    <property type="entry name" value="Single-stranded right-handed beta-helix, Pectin lyase-like"/>
    <property type="match status" value="1"/>
</dbReference>
<dbReference type="InterPro" id="IPR011050">
    <property type="entry name" value="Pectin_lyase_fold/virulence"/>
</dbReference>
<organism evidence="1">
    <name type="scientific">marine sediment metagenome</name>
    <dbReference type="NCBI Taxonomy" id="412755"/>
    <lineage>
        <taxon>unclassified sequences</taxon>
        <taxon>metagenomes</taxon>
        <taxon>ecological metagenomes</taxon>
    </lineage>
</organism>
<feature type="non-terminal residue" evidence="1">
    <location>
        <position position="272"/>
    </location>
</feature>